<name>A0ABS2L5S5_9MICO</name>
<evidence type="ECO:0000313" key="2">
    <source>
        <dbReference type="EMBL" id="MBM7472085.1"/>
    </source>
</evidence>
<comment type="caution">
    <text evidence="2">The sequence shown here is derived from an EMBL/GenBank/DDBJ whole genome shotgun (WGS) entry which is preliminary data.</text>
</comment>
<dbReference type="Proteomes" id="UP000776164">
    <property type="component" value="Unassembled WGS sequence"/>
</dbReference>
<sequence length="315" mass="32457">MAEPGAIAALQPAPAQTPTHSAPEEPADTVANATGEFDWHAQSASALADIDRAVDRILEADRESHRPRARVTELATRSKEEGARQLTRASSAVRSRWKLVIVGVTVVAVALVGALTAESLPSHPQASGPVLSEAMVSSTPASGAGNNASEPRAASPETPSSQAESSARASRQSTGAATGDDPRAAALALLEERDHCLSGGSAACLAHVDQFQSPLLASDQLQFARGHRVGNQSTPEPVAGAAPLPSVEVVQRTGAAALVSVDPWHGNESQPAGPAPAAHSKPASLLLVKGEAGWRLREVFLADPVDGRRRTGISQ</sequence>
<reference evidence="2 3" key="1">
    <citation type="submission" date="2021-01" db="EMBL/GenBank/DDBJ databases">
        <title>Sequencing the genomes of 1000 actinobacteria strains.</title>
        <authorList>
            <person name="Klenk H.-P."/>
        </authorList>
    </citation>
    <scope>NUCLEOTIDE SEQUENCE [LARGE SCALE GENOMIC DNA]</scope>
    <source>
        <strain evidence="2 3">DSM 13057</strain>
    </source>
</reference>
<feature type="region of interest" description="Disordered" evidence="1">
    <location>
        <begin position="1"/>
        <end position="27"/>
    </location>
</feature>
<gene>
    <name evidence="2" type="ORF">JOE66_001719</name>
</gene>
<feature type="region of interest" description="Disordered" evidence="1">
    <location>
        <begin position="135"/>
        <end position="180"/>
    </location>
</feature>
<evidence type="ECO:0000256" key="1">
    <source>
        <dbReference type="SAM" id="MobiDB-lite"/>
    </source>
</evidence>
<feature type="compositionally biased region" description="Low complexity" evidence="1">
    <location>
        <begin position="160"/>
        <end position="173"/>
    </location>
</feature>
<feature type="region of interest" description="Disordered" evidence="1">
    <location>
        <begin position="62"/>
        <end position="89"/>
    </location>
</feature>
<keyword evidence="3" id="KW-1185">Reference proteome</keyword>
<dbReference type="EMBL" id="JAFBBU010000001">
    <property type="protein sequence ID" value="MBM7472085.1"/>
    <property type="molecule type" value="Genomic_DNA"/>
</dbReference>
<feature type="compositionally biased region" description="Polar residues" evidence="1">
    <location>
        <begin position="135"/>
        <end position="149"/>
    </location>
</feature>
<proteinExistence type="predicted"/>
<dbReference type="RefSeq" id="WP_205108540.1">
    <property type="nucleotide sequence ID" value="NZ_JAFBBU010000001.1"/>
</dbReference>
<accession>A0ABS2L5S5</accession>
<feature type="compositionally biased region" description="Low complexity" evidence="1">
    <location>
        <begin position="1"/>
        <end position="19"/>
    </location>
</feature>
<protein>
    <submittedName>
        <fullName evidence="2">Uncharacterized protein</fullName>
    </submittedName>
</protein>
<organism evidence="2 3">
    <name type="scientific">Subtercola frigoramans</name>
    <dbReference type="NCBI Taxonomy" id="120298"/>
    <lineage>
        <taxon>Bacteria</taxon>
        <taxon>Bacillati</taxon>
        <taxon>Actinomycetota</taxon>
        <taxon>Actinomycetes</taxon>
        <taxon>Micrococcales</taxon>
        <taxon>Microbacteriaceae</taxon>
        <taxon>Subtercola</taxon>
    </lineage>
</organism>
<evidence type="ECO:0000313" key="3">
    <source>
        <dbReference type="Proteomes" id="UP000776164"/>
    </source>
</evidence>